<accession>A0A7W7YDX0</accession>
<evidence type="ECO:0000259" key="2">
    <source>
        <dbReference type="Pfam" id="PF01757"/>
    </source>
</evidence>
<organism evidence="3 4">
    <name type="scientific">Prosthecobacter vanneervenii</name>
    <dbReference type="NCBI Taxonomy" id="48466"/>
    <lineage>
        <taxon>Bacteria</taxon>
        <taxon>Pseudomonadati</taxon>
        <taxon>Verrucomicrobiota</taxon>
        <taxon>Verrucomicrobiia</taxon>
        <taxon>Verrucomicrobiales</taxon>
        <taxon>Verrucomicrobiaceae</taxon>
        <taxon>Prosthecobacter</taxon>
    </lineage>
</organism>
<feature type="transmembrane region" description="Helical" evidence="1">
    <location>
        <begin position="162"/>
        <end position="181"/>
    </location>
</feature>
<feature type="transmembrane region" description="Helical" evidence="1">
    <location>
        <begin position="87"/>
        <end position="107"/>
    </location>
</feature>
<feature type="transmembrane region" description="Helical" evidence="1">
    <location>
        <begin position="223"/>
        <end position="241"/>
    </location>
</feature>
<feature type="domain" description="Acyltransferase 3" evidence="2">
    <location>
        <begin position="11"/>
        <end position="326"/>
    </location>
</feature>
<keyword evidence="4" id="KW-1185">Reference proteome</keyword>
<keyword evidence="1" id="KW-0472">Membrane</keyword>
<gene>
    <name evidence="3" type="ORF">HNQ65_003982</name>
</gene>
<dbReference type="RefSeq" id="WP_184342148.1">
    <property type="nucleotide sequence ID" value="NZ_JACHIG010000009.1"/>
</dbReference>
<feature type="transmembrane region" description="Helical" evidence="1">
    <location>
        <begin position="135"/>
        <end position="153"/>
    </location>
</feature>
<feature type="transmembrane region" description="Helical" evidence="1">
    <location>
        <begin position="308"/>
        <end position="329"/>
    </location>
</feature>
<feature type="transmembrane region" description="Helical" evidence="1">
    <location>
        <begin position="46"/>
        <end position="67"/>
    </location>
</feature>
<keyword evidence="1" id="KW-1133">Transmembrane helix</keyword>
<feature type="transmembrane region" description="Helical" evidence="1">
    <location>
        <begin position="15"/>
        <end position="34"/>
    </location>
</feature>
<reference evidence="3 4" key="1">
    <citation type="submission" date="2020-08" db="EMBL/GenBank/DDBJ databases">
        <title>Genomic Encyclopedia of Type Strains, Phase IV (KMG-IV): sequencing the most valuable type-strain genomes for metagenomic binning, comparative biology and taxonomic classification.</title>
        <authorList>
            <person name="Goeker M."/>
        </authorList>
    </citation>
    <scope>NUCLEOTIDE SEQUENCE [LARGE SCALE GENOMIC DNA]</scope>
    <source>
        <strain evidence="3 4">DSM 12252</strain>
    </source>
</reference>
<dbReference type="InterPro" id="IPR002656">
    <property type="entry name" value="Acyl_transf_3_dom"/>
</dbReference>
<evidence type="ECO:0000313" key="4">
    <source>
        <dbReference type="Proteomes" id="UP000590740"/>
    </source>
</evidence>
<keyword evidence="1" id="KW-0812">Transmembrane</keyword>
<sequence length="345" mass="38724">MKSINPTLRIAELDALRGIAAMAVLLFHFTSGIAKNWSFHLYDPPFGFPYGGMGVDLFFMISGFVIFMTLDRAKSAASFVVGRFSRLYPTFWACALITLLVTSRYGLPGMEVSTRDALWNIPLLPRFVRAQMIDGVYWSLEFELLFYAAMLVLHQLGAFKRLTVPVLLLWLAAAAGAHWVLTHGQPESLVYRLTGKIKAVTSLDYIHLFGVGMILYDAHRRRAWSVGHTLVLLVCGALAWWKAAFALHFPLVVGFALLLHLATTGWLPFLNARPLVFLGAISYPLYLIHQNIGLVLLDALGAVTQSAWVRLGVTTVSMVVLAWVISVWIEKPSMRWVREQLRRFT</sequence>
<feature type="transmembrane region" description="Helical" evidence="1">
    <location>
        <begin position="275"/>
        <end position="296"/>
    </location>
</feature>
<evidence type="ECO:0000256" key="1">
    <source>
        <dbReference type="SAM" id="Phobius"/>
    </source>
</evidence>
<dbReference type="InterPro" id="IPR050879">
    <property type="entry name" value="Acyltransferase_3"/>
</dbReference>
<name>A0A7W7YDX0_9BACT</name>
<dbReference type="EMBL" id="JACHIG010000009">
    <property type="protein sequence ID" value="MBB5034388.1"/>
    <property type="molecule type" value="Genomic_DNA"/>
</dbReference>
<dbReference type="Pfam" id="PF01757">
    <property type="entry name" value="Acyl_transf_3"/>
    <property type="match status" value="1"/>
</dbReference>
<feature type="transmembrane region" description="Helical" evidence="1">
    <location>
        <begin position="247"/>
        <end position="268"/>
    </location>
</feature>
<dbReference type="GO" id="GO:0000271">
    <property type="term" value="P:polysaccharide biosynthetic process"/>
    <property type="evidence" value="ECO:0007669"/>
    <property type="project" value="TreeGrafter"/>
</dbReference>
<dbReference type="GO" id="GO:0016747">
    <property type="term" value="F:acyltransferase activity, transferring groups other than amino-acyl groups"/>
    <property type="evidence" value="ECO:0007669"/>
    <property type="project" value="InterPro"/>
</dbReference>
<dbReference type="PANTHER" id="PTHR23028:SF131">
    <property type="entry name" value="BLR2367 PROTEIN"/>
    <property type="match status" value="1"/>
</dbReference>
<proteinExistence type="predicted"/>
<comment type="caution">
    <text evidence="3">The sequence shown here is derived from an EMBL/GenBank/DDBJ whole genome shotgun (WGS) entry which is preliminary data.</text>
</comment>
<dbReference type="PANTHER" id="PTHR23028">
    <property type="entry name" value="ACETYLTRANSFERASE"/>
    <property type="match status" value="1"/>
</dbReference>
<protein>
    <submittedName>
        <fullName evidence="3">Peptidoglycan/LPS O-acetylase OafA/YrhL</fullName>
    </submittedName>
</protein>
<feature type="transmembrane region" description="Helical" evidence="1">
    <location>
        <begin position="197"/>
        <end position="216"/>
    </location>
</feature>
<dbReference type="GO" id="GO:0016020">
    <property type="term" value="C:membrane"/>
    <property type="evidence" value="ECO:0007669"/>
    <property type="project" value="TreeGrafter"/>
</dbReference>
<dbReference type="Proteomes" id="UP000590740">
    <property type="component" value="Unassembled WGS sequence"/>
</dbReference>
<evidence type="ECO:0000313" key="3">
    <source>
        <dbReference type="EMBL" id="MBB5034388.1"/>
    </source>
</evidence>
<dbReference type="AlphaFoldDB" id="A0A7W7YDX0"/>